<dbReference type="Gene3D" id="3.40.50.2300">
    <property type="match status" value="1"/>
</dbReference>
<evidence type="ECO:0000313" key="9">
    <source>
        <dbReference type="EMBL" id="MPL87550.1"/>
    </source>
</evidence>
<organism evidence="9">
    <name type="scientific">bioreactor metagenome</name>
    <dbReference type="NCBI Taxonomy" id="1076179"/>
    <lineage>
        <taxon>unclassified sequences</taxon>
        <taxon>metagenomes</taxon>
        <taxon>ecological metagenomes</taxon>
    </lineage>
</organism>
<dbReference type="InterPro" id="IPR004358">
    <property type="entry name" value="Sig_transdc_His_kin-like_C"/>
</dbReference>
<dbReference type="InterPro" id="IPR011006">
    <property type="entry name" value="CheY-like_superfamily"/>
</dbReference>
<evidence type="ECO:0000256" key="4">
    <source>
        <dbReference type="ARBA" id="ARBA00022679"/>
    </source>
</evidence>
<feature type="domain" description="Response regulatory" evidence="8">
    <location>
        <begin position="608"/>
        <end position="726"/>
    </location>
</feature>
<dbReference type="Gene3D" id="3.30.565.10">
    <property type="entry name" value="Histidine kinase-like ATPase, C-terminal domain"/>
    <property type="match status" value="1"/>
</dbReference>
<dbReference type="EMBL" id="VSSQ01000241">
    <property type="protein sequence ID" value="MPL87550.1"/>
    <property type="molecule type" value="Genomic_DNA"/>
</dbReference>
<sequence length="727" mass="81596">MRLFRREKLMPFLAVSLLIMMVAVAVIALLIREKQKDEISTALAILKDSRQPVTQVENTLAALFMAENEFKEYALGYNKVHFGNYRFQVGLLISHLDTLQSMIAPFNPEAGKTEARKIIDERDREAGSYIRLKRLADSLMIITAAIESVPFENHDGPLTVRKFTARAGGLDIDTIDFSQTTGLRKKGLFGKIKTFLVGEEEQQTINAKVVVKQGETPPPQPDVAEDSDTTFSLHRFADDIISRSNSYYQTQMRRQLQRRNELRQSELKLVKLNNALMAEIRGILFALKETAVVNENVFRDQSARTITRSAGILHTSMIVSVFGAFLLALALAWMLRENHRYQLRLIASKQKAIEEAEEKRRFLAYMSHEFRTPLSSVIGFTEQLEQSGLNSEQTEYLSGILSSSEILLTTVNDILDLSKLEAGKMTFLNNPFRPEETIRQSVRSFESMIRERKLRIRVNSIKPGAVLIGDEIRLRQVLNNLISNAVKYTLKGTITLDASLIPGDIKAMLEISVKDTGIGMSSGQLDTVFDEYSRFSTGNSSRWVIGTGLGLPVTKKLVEEMGGRIEVRSEVGKGSVFIVRIPYETGDAGALPARIFDAGAVIHAPEARILIADDDYFNVLLLKTIFKRTGAKTEFTDNGEDALNKILSSKYDIILSDMYMPRMDGLELARRIRTLPDPEKSGTPLVMITGNVSSEATEQMKDAGVSDYLYKPFQQKDLFEVIGKYLS</sequence>
<comment type="caution">
    <text evidence="9">The sequence shown here is derived from an EMBL/GenBank/DDBJ whole genome shotgun (WGS) entry which is preliminary data.</text>
</comment>
<keyword evidence="6" id="KW-0812">Transmembrane</keyword>
<dbReference type="SMART" id="SM00387">
    <property type="entry name" value="HATPase_c"/>
    <property type="match status" value="1"/>
</dbReference>
<accession>A0A644V891</accession>
<dbReference type="InterPro" id="IPR003594">
    <property type="entry name" value="HATPase_dom"/>
</dbReference>
<feature type="transmembrane region" description="Helical" evidence="6">
    <location>
        <begin position="12"/>
        <end position="31"/>
    </location>
</feature>
<keyword evidence="6" id="KW-0472">Membrane</keyword>
<dbReference type="SUPFAM" id="SSF47384">
    <property type="entry name" value="Homodimeric domain of signal transducing histidine kinase"/>
    <property type="match status" value="1"/>
</dbReference>
<proteinExistence type="predicted"/>
<dbReference type="InterPro" id="IPR036890">
    <property type="entry name" value="HATPase_C_sf"/>
</dbReference>
<dbReference type="InterPro" id="IPR036097">
    <property type="entry name" value="HisK_dim/P_sf"/>
</dbReference>
<gene>
    <name evidence="9" type="primary">rcsC_79</name>
    <name evidence="9" type="ORF">SDC9_33551</name>
</gene>
<name>A0A644V891_9ZZZZ</name>
<keyword evidence="4 9" id="KW-0808">Transferase</keyword>
<dbReference type="InterPro" id="IPR005467">
    <property type="entry name" value="His_kinase_dom"/>
</dbReference>
<evidence type="ECO:0000256" key="5">
    <source>
        <dbReference type="ARBA" id="ARBA00022777"/>
    </source>
</evidence>
<dbReference type="InterPro" id="IPR001789">
    <property type="entry name" value="Sig_transdc_resp-reg_receiver"/>
</dbReference>
<dbReference type="CDD" id="cd00082">
    <property type="entry name" value="HisKA"/>
    <property type="match status" value="1"/>
</dbReference>
<dbReference type="Pfam" id="PF00512">
    <property type="entry name" value="HisKA"/>
    <property type="match status" value="1"/>
</dbReference>
<evidence type="ECO:0000259" key="7">
    <source>
        <dbReference type="PROSITE" id="PS50109"/>
    </source>
</evidence>
<dbReference type="PRINTS" id="PR00344">
    <property type="entry name" value="BCTRLSENSOR"/>
</dbReference>
<dbReference type="AlphaFoldDB" id="A0A644V891"/>
<evidence type="ECO:0000256" key="1">
    <source>
        <dbReference type="ARBA" id="ARBA00000085"/>
    </source>
</evidence>
<dbReference type="PROSITE" id="PS50110">
    <property type="entry name" value="RESPONSE_REGULATORY"/>
    <property type="match status" value="1"/>
</dbReference>
<evidence type="ECO:0000256" key="2">
    <source>
        <dbReference type="ARBA" id="ARBA00012438"/>
    </source>
</evidence>
<dbReference type="PANTHER" id="PTHR43047">
    <property type="entry name" value="TWO-COMPONENT HISTIDINE PROTEIN KINASE"/>
    <property type="match status" value="1"/>
</dbReference>
<reference evidence="9" key="1">
    <citation type="submission" date="2019-08" db="EMBL/GenBank/DDBJ databases">
        <authorList>
            <person name="Kucharzyk K."/>
            <person name="Murdoch R.W."/>
            <person name="Higgins S."/>
            <person name="Loffler F."/>
        </authorList>
    </citation>
    <scope>NUCLEOTIDE SEQUENCE</scope>
</reference>
<feature type="transmembrane region" description="Helical" evidence="6">
    <location>
        <begin position="312"/>
        <end position="335"/>
    </location>
</feature>
<dbReference type="Pfam" id="PF02518">
    <property type="entry name" value="HATPase_c"/>
    <property type="match status" value="1"/>
</dbReference>
<dbReference type="SMART" id="SM00388">
    <property type="entry name" value="HisKA"/>
    <property type="match status" value="1"/>
</dbReference>
<dbReference type="SUPFAM" id="SSF52172">
    <property type="entry name" value="CheY-like"/>
    <property type="match status" value="1"/>
</dbReference>
<dbReference type="CDD" id="cd17546">
    <property type="entry name" value="REC_hyHK_CKI1_RcsC-like"/>
    <property type="match status" value="1"/>
</dbReference>
<comment type="catalytic activity">
    <reaction evidence="1">
        <text>ATP + protein L-histidine = ADP + protein N-phospho-L-histidine.</text>
        <dbReference type="EC" id="2.7.13.3"/>
    </reaction>
</comment>
<dbReference type="SMART" id="SM00448">
    <property type="entry name" value="REC"/>
    <property type="match status" value="1"/>
</dbReference>
<dbReference type="SUPFAM" id="SSF55874">
    <property type="entry name" value="ATPase domain of HSP90 chaperone/DNA topoisomerase II/histidine kinase"/>
    <property type="match status" value="1"/>
</dbReference>
<feature type="domain" description="Histidine kinase" evidence="7">
    <location>
        <begin position="365"/>
        <end position="585"/>
    </location>
</feature>
<dbReference type="EC" id="2.7.13.3" evidence="2"/>
<evidence type="ECO:0000256" key="3">
    <source>
        <dbReference type="ARBA" id="ARBA00022553"/>
    </source>
</evidence>
<keyword evidence="5 9" id="KW-0418">Kinase</keyword>
<dbReference type="PROSITE" id="PS50109">
    <property type="entry name" value="HIS_KIN"/>
    <property type="match status" value="1"/>
</dbReference>
<dbReference type="Gene3D" id="1.10.287.130">
    <property type="match status" value="1"/>
</dbReference>
<dbReference type="CDD" id="cd16922">
    <property type="entry name" value="HATPase_EvgS-ArcB-TorS-like"/>
    <property type="match status" value="1"/>
</dbReference>
<keyword evidence="3" id="KW-0597">Phosphoprotein</keyword>
<evidence type="ECO:0000256" key="6">
    <source>
        <dbReference type="SAM" id="Phobius"/>
    </source>
</evidence>
<dbReference type="GO" id="GO:0000155">
    <property type="term" value="F:phosphorelay sensor kinase activity"/>
    <property type="evidence" value="ECO:0007669"/>
    <property type="project" value="InterPro"/>
</dbReference>
<evidence type="ECO:0000259" key="8">
    <source>
        <dbReference type="PROSITE" id="PS50110"/>
    </source>
</evidence>
<keyword evidence="6" id="KW-1133">Transmembrane helix</keyword>
<protein>
    <recommendedName>
        <fullName evidence="2">histidine kinase</fullName>
        <ecNumber evidence="2">2.7.13.3</ecNumber>
    </recommendedName>
</protein>
<dbReference type="InterPro" id="IPR003661">
    <property type="entry name" value="HisK_dim/P_dom"/>
</dbReference>
<dbReference type="Pfam" id="PF00072">
    <property type="entry name" value="Response_reg"/>
    <property type="match status" value="1"/>
</dbReference>